<dbReference type="InterPro" id="IPR049943">
    <property type="entry name" value="Ser_HO-MeTrfase-like"/>
</dbReference>
<reference evidence="6" key="1">
    <citation type="journal article" date="2019" name="Int. J. Syst. Evol. Microbiol.">
        <title>The Global Catalogue of Microorganisms (GCM) 10K type strain sequencing project: providing services to taxonomists for standard genome sequencing and annotation.</title>
        <authorList>
            <consortium name="The Broad Institute Genomics Platform"/>
            <consortium name="The Broad Institute Genome Sequencing Center for Infectious Disease"/>
            <person name="Wu L."/>
            <person name="Ma J."/>
        </authorList>
    </citation>
    <scope>NUCLEOTIDE SEQUENCE [LARGE SCALE GENOMIC DNA]</scope>
    <source>
        <strain evidence="6">CGMCC 1.15399</strain>
    </source>
</reference>
<dbReference type="Pfam" id="PF00464">
    <property type="entry name" value="SHMT"/>
    <property type="match status" value="1"/>
</dbReference>
<gene>
    <name evidence="5" type="ORF">ACFSJ0_61005</name>
</gene>
<keyword evidence="3" id="KW-0663">Pyridoxal phosphate</keyword>
<name>A0ABW4GXT2_9ACTN</name>
<comment type="cofactor">
    <cofactor evidence="1">
        <name>pyridoxal 5'-phosphate</name>
        <dbReference type="ChEBI" id="CHEBI:597326"/>
    </cofactor>
</comment>
<evidence type="ECO:0000313" key="5">
    <source>
        <dbReference type="EMBL" id="MFD1547409.1"/>
    </source>
</evidence>
<organism evidence="5 6">
    <name type="scientific">Nonomuraea guangzhouensis</name>
    <dbReference type="NCBI Taxonomy" id="1291555"/>
    <lineage>
        <taxon>Bacteria</taxon>
        <taxon>Bacillati</taxon>
        <taxon>Actinomycetota</taxon>
        <taxon>Actinomycetes</taxon>
        <taxon>Streptosporangiales</taxon>
        <taxon>Streptosporangiaceae</taxon>
        <taxon>Nonomuraea</taxon>
    </lineage>
</organism>
<dbReference type="PANTHER" id="PTHR11680:SF35">
    <property type="entry name" value="SERINE HYDROXYMETHYLTRANSFERASE 1"/>
    <property type="match status" value="1"/>
</dbReference>
<evidence type="ECO:0000313" key="6">
    <source>
        <dbReference type="Proteomes" id="UP001597097"/>
    </source>
</evidence>
<comment type="similarity">
    <text evidence="2">Belongs to the SHMT family.</text>
</comment>
<dbReference type="PANTHER" id="PTHR11680">
    <property type="entry name" value="SERINE HYDROXYMETHYLTRANSFERASE"/>
    <property type="match status" value="1"/>
</dbReference>
<sequence length="456" mass="48975">MSEPSIADVLRLLRDNEQEAGRTFSMVPSENAMSGLAKLPMMLDAYHRYFFNETEDPQSWRFRGGQRLAKLETQLAGPLLRQMTGAAHATLRPLSGLSAMTLVLAALGGPHGSTVLTIAPENGGHYATPSIAARLGLNVRFLRGPDPHELDYEQVAALVAEAAPTLVYVDQSHCLFPIDVAALVAAVRSTGRPTLVHVDVSHWLGLVLGGVFPNPLRCGADSFGGSTHKTFPGPQKAVFTTNRQDLADRVLEAQDYLISSHHFAATISLGLALKEFRDFGGDRYARAVVDNTHRFGARAAELGLTLAAADRGYSAGHQLWIDIEADGVPAMDAGARLYEAGLRVNAIPDLPGFQGWALRVGLNEPTWRGLAGQEIDELAEIFVLAVHDRASAESLRARVAKLRRGCRDRTGYGTPVEPGSPLFRQALALCAAGLLDLPDGEAAALDLSERLAAELV</sequence>
<dbReference type="InterPro" id="IPR039429">
    <property type="entry name" value="SHMT-like_dom"/>
</dbReference>
<dbReference type="RefSeq" id="WP_219528010.1">
    <property type="nucleotide sequence ID" value="NZ_JAHKRM010000003.1"/>
</dbReference>
<keyword evidence="6" id="KW-1185">Reference proteome</keyword>
<evidence type="ECO:0000256" key="1">
    <source>
        <dbReference type="ARBA" id="ARBA00001933"/>
    </source>
</evidence>
<evidence type="ECO:0000256" key="2">
    <source>
        <dbReference type="ARBA" id="ARBA00006376"/>
    </source>
</evidence>
<evidence type="ECO:0000259" key="4">
    <source>
        <dbReference type="Pfam" id="PF00464"/>
    </source>
</evidence>
<accession>A0ABW4GXT2</accession>
<comment type="caution">
    <text evidence="5">The sequence shown here is derived from an EMBL/GenBank/DDBJ whole genome shotgun (WGS) entry which is preliminary data.</text>
</comment>
<proteinExistence type="inferred from homology"/>
<evidence type="ECO:0000256" key="3">
    <source>
        <dbReference type="ARBA" id="ARBA00022898"/>
    </source>
</evidence>
<feature type="domain" description="Serine hydroxymethyltransferase-like" evidence="4">
    <location>
        <begin position="9"/>
        <end position="381"/>
    </location>
</feature>
<dbReference type="EMBL" id="JBHUCM010000075">
    <property type="protein sequence ID" value="MFD1547409.1"/>
    <property type="molecule type" value="Genomic_DNA"/>
</dbReference>
<dbReference type="Proteomes" id="UP001597097">
    <property type="component" value="Unassembled WGS sequence"/>
</dbReference>
<protein>
    <recommendedName>
        <fullName evidence="4">Serine hydroxymethyltransferase-like domain-containing protein</fullName>
    </recommendedName>
</protein>